<dbReference type="Pfam" id="PF26133">
    <property type="entry name" value="DUF8039"/>
    <property type="match status" value="1"/>
</dbReference>
<comment type="caution">
    <text evidence="3">The sequence shown here is derived from an EMBL/GenBank/DDBJ whole genome shotgun (WGS) entry which is preliminary data.</text>
</comment>
<dbReference type="InterPro" id="IPR043502">
    <property type="entry name" value="DNA/RNA_pol_sf"/>
</dbReference>
<feature type="region of interest" description="Disordered" evidence="1">
    <location>
        <begin position="8"/>
        <end position="31"/>
    </location>
</feature>
<feature type="region of interest" description="Disordered" evidence="1">
    <location>
        <begin position="144"/>
        <end position="179"/>
    </location>
</feature>
<dbReference type="Pfam" id="PF13966">
    <property type="entry name" value="zf-RVT"/>
    <property type="match status" value="1"/>
</dbReference>
<feature type="compositionally biased region" description="Pro residues" evidence="1">
    <location>
        <begin position="313"/>
        <end position="327"/>
    </location>
</feature>
<dbReference type="Pfam" id="PF00078">
    <property type="entry name" value="RVT_1"/>
    <property type="match status" value="1"/>
</dbReference>
<feature type="non-terminal residue" evidence="3">
    <location>
        <position position="1431"/>
    </location>
</feature>
<keyword evidence="4" id="KW-1185">Reference proteome</keyword>
<evidence type="ECO:0000313" key="4">
    <source>
        <dbReference type="Proteomes" id="UP001231189"/>
    </source>
</evidence>
<feature type="region of interest" description="Disordered" evidence="1">
    <location>
        <begin position="285"/>
        <end position="364"/>
    </location>
</feature>
<dbReference type="InterPro" id="IPR026960">
    <property type="entry name" value="RVT-Znf"/>
</dbReference>
<sequence length="1431" mass="164234">KLLVNFIFPEPTDSDSENDRPDPEDPELNSVQRRVKKWALKKMALQFNDYKKKLDNFFVKKGKTPDFNGPYEKIKDHWEKFVKYKKSDRAKKRSDTNTKNASNKMYFHTMGRGGYKAGRPKWEKWENDLIKNGIQPEIEEVAFDATGQGSQRKSSVASTELPGDDAHVDPQMAPPSPVDPRMDLDLYPVDFITESTPCELHFQTMGYLTLKAAVGYVLPPVPDQRYHFNPIPHGYAVAGVDQVMDGYGPLRLDHPAGERDSLELGEAKNTTFLWRKEFIVIPGWKAPTRSPPRQHSPPMQPSPVREPSSPAREPSPPPREPSPPPQPKSKSKRRTATTLSRNKSPRRKQEPLPRVPKVPPKRPYDYTVEENAKIVAEQHKQQMLKLKKPQLEPEPAISLEKKLKLLKNLHQPEPSLSSNYDRSIRKSNVLARERWENSKVGGIPVPQLGKQKNSCPPLQVYPDVLACLDPTMVKLYKDEADAAGMSIPEYLSRIEFMFKGDDVQIAYQYKYGQPLVRAEELPNLSTQLRRLHNWYMDACKDGKNWIMVAITDEHYGRNDVMNIEFCELFHLFNQGALDKSLLSTYCLMKIRECRKGQIYDLGFVDPYTVNGFHYILLVIEPDTGIVEVMDSKSKPLEAWGDMADILHKAWKRFTNKSSGLKNKELRIKHVPSLCRGTTLLHRFVLRTGAKLPPSAQQHVVTPLAPLFAELDNMFTEEEVWNTIRDMPSDRAPGPDGFTGAFYQRAWPIIKQDILAGVMKLGVGDGRGFARLNRSLITLIPKRPEAIEAKDFRPISLVHSFAKLFSKIIANRLRPRLGEVVSMNQSAFIKHRSLHDNFVLVRQVARKINLRRQTGVLLKLDLTRAFDSISWSFLFEVLRRMGFGERFLRWIALLLYTANTRVMVNGVPGGRVYHARGLRQGDPTSPMLFVAAMESLSAIITKATESGFFGNLAAISPLQRLSIYADDVVIFLKPECRELWAVRQILDLFGVASGLKVNLQYLGLQLALRSLTKAEWQPMLDRVIKCVPSWQRGLIRREGRLVLVNSVVAARAVHQMVVADAPVWLLEEINKWLRAFFWAGKDEVQGGQCLVAWKTICKPKNLGGLGVKDLKLQGLALRVRWLWLRRTDTTRPWLGLPGLKDPEAEEVFQSLTHFRVGDGLSTYFWKDRWINGFTAEELAPGVVARVPTRRKNERLVGEALPQDGWIDDMAGDMTEELWRECLILWEAVENVERDARSRDHISWKGVESGRYSAKATYGMLCQGSVRWSMSKPVWGSFSPMKCKMFAWLALRYRLWTSDRRARHGLQEHPDACYTCLQEEDNVDHILTLCPYARQVWCRVLHSASLQLTDPGATGNLQRWWTEARKRVRRTDRKRFDSMVICTAWTLWKQRNARAFGDTRRQRSVDQMLQEIRDDFHMWERARRERSLDIARE</sequence>
<reference evidence="3" key="1">
    <citation type="submission" date="2023-07" db="EMBL/GenBank/DDBJ databases">
        <title>A chromosome-level genome assembly of Lolium multiflorum.</title>
        <authorList>
            <person name="Chen Y."/>
            <person name="Copetti D."/>
            <person name="Kolliker R."/>
            <person name="Studer B."/>
        </authorList>
    </citation>
    <scope>NUCLEOTIDE SEQUENCE</scope>
    <source>
        <strain evidence="3">02402/16</strain>
        <tissue evidence="3">Leaf</tissue>
    </source>
</reference>
<gene>
    <name evidence="3" type="ORF">QYE76_061288</name>
</gene>
<dbReference type="PROSITE" id="PS50878">
    <property type="entry name" value="RT_POL"/>
    <property type="match status" value="1"/>
</dbReference>
<evidence type="ECO:0000259" key="2">
    <source>
        <dbReference type="PROSITE" id="PS50878"/>
    </source>
</evidence>
<dbReference type="InterPro" id="IPR058352">
    <property type="entry name" value="DUF8039"/>
</dbReference>
<dbReference type="SUPFAM" id="SSF54001">
    <property type="entry name" value="Cysteine proteinases"/>
    <property type="match status" value="1"/>
</dbReference>
<dbReference type="SUPFAM" id="SSF56672">
    <property type="entry name" value="DNA/RNA polymerases"/>
    <property type="match status" value="1"/>
</dbReference>
<dbReference type="InterPro" id="IPR000477">
    <property type="entry name" value="RT_dom"/>
</dbReference>
<feature type="compositionally biased region" description="Low complexity" evidence="1">
    <location>
        <begin position="302"/>
        <end position="312"/>
    </location>
</feature>
<accession>A0AAD8S213</accession>
<protein>
    <recommendedName>
        <fullName evidence="2">Reverse transcriptase domain-containing protein</fullName>
    </recommendedName>
</protein>
<feature type="compositionally biased region" description="Polar residues" evidence="1">
    <location>
        <begin position="147"/>
        <end position="158"/>
    </location>
</feature>
<dbReference type="CDD" id="cd01650">
    <property type="entry name" value="RT_nLTR_like"/>
    <property type="match status" value="1"/>
</dbReference>
<dbReference type="Proteomes" id="UP001231189">
    <property type="component" value="Unassembled WGS sequence"/>
</dbReference>
<dbReference type="PANTHER" id="PTHR19446">
    <property type="entry name" value="REVERSE TRANSCRIPTASES"/>
    <property type="match status" value="1"/>
</dbReference>
<dbReference type="InterPro" id="IPR038765">
    <property type="entry name" value="Papain-like_cys_pep_sf"/>
</dbReference>
<evidence type="ECO:0000256" key="1">
    <source>
        <dbReference type="SAM" id="MobiDB-lite"/>
    </source>
</evidence>
<proteinExistence type="predicted"/>
<dbReference type="EMBL" id="JAUUTY010000004">
    <property type="protein sequence ID" value="KAK1643483.1"/>
    <property type="molecule type" value="Genomic_DNA"/>
</dbReference>
<organism evidence="3 4">
    <name type="scientific">Lolium multiflorum</name>
    <name type="common">Italian ryegrass</name>
    <name type="synonym">Lolium perenne subsp. multiflorum</name>
    <dbReference type="NCBI Taxonomy" id="4521"/>
    <lineage>
        <taxon>Eukaryota</taxon>
        <taxon>Viridiplantae</taxon>
        <taxon>Streptophyta</taxon>
        <taxon>Embryophyta</taxon>
        <taxon>Tracheophyta</taxon>
        <taxon>Spermatophyta</taxon>
        <taxon>Magnoliopsida</taxon>
        <taxon>Liliopsida</taxon>
        <taxon>Poales</taxon>
        <taxon>Poaceae</taxon>
        <taxon>BOP clade</taxon>
        <taxon>Pooideae</taxon>
        <taxon>Poodae</taxon>
        <taxon>Poeae</taxon>
        <taxon>Poeae Chloroplast Group 2 (Poeae type)</taxon>
        <taxon>Loliodinae</taxon>
        <taxon>Loliinae</taxon>
        <taxon>Lolium</taxon>
    </lineage>
</organism>
<feature type="domain" description="Reverse transcriptase" evidence="2">
    <location>
        <begin position="760"/>
        <end position="1020"/>
    </location>
</feature>
<evidence type="ECO:0000313" key="3">
    <source>
        <dbReference type="EMBL" id="KAK1643483.1"/>
    </source>
</evidence>
<name>A0AAD8S213_LOLMU</name>